<name>A0A916PBS2_MYCTX</name>
<feature type="region of interest" description="Disordered" evidence="1">
    <location>
        <begin position="1"/>
        <end position="56"/>
    </location>
</feature>
<evidence type="ECO:0000313" key="2">
    <source>
        <dbReference type="EMBL" id="COY19952.1"/>
    </source>
</evidence>
<organism evidence="2 3">
    <name type="scientific">Mycobacterium tuberculosis</name>
    <dbReference type="NCBI Taxonomy" id="1773"/>
    <lineage>
        <taxon>Bacteria</taxon>
        <taxon>Bacillati</taxon>
        <taxon>Actinomycetota</taxon>
        <taxon>Actinomycetes</taxon>
        <taxon>Mycobacteriales</taxon>
        <taxon>Mycobacteriaceae</taxon>
        <taxon>Mycobacterium</taxon>
        <taxon>Mycobacterium tuberculosis complex</taxon>
    </lineage>
</organism>
<comment type="caution">
    <text evidence="2">The sequence shown here is derived from an EMBL/GenBank/DDBJ whole genome shotgun (WGS) entry which is preliminary data.</text>
</comment>
<protein>
    <submittedName>
        <fullName evidence="2">Uncharacterized protein</fullName>
    </submittedName>
</protein>
<reference evidence="3" key="1">
    <citation type="submission" date="2015-03" db="EMBL/GenBank/DDBJ databases">
        <authorList>
            <consortium name="Pathogen Informatics"/>
        </authorList>
    </citation>
    <scope>NUCLEOTIDE SEQUENCE [LARGE SCALE GENOMIC DNA]</scope>
    <source>
        <strain evidence="3">N09902308</strain>
    </source>
</reference>
<dbReference type="Proteomes" id="UP000039021">
    <property type="component" value="Unassembled WGS sequence"/>
</dbReference>
<feature type="region of interest" description="Disordered" evidence="1">
    <location>
        <begin position="69"/>
        <end position="109"/>
    </location>
</feature>
<proteinExistence type="predicted"/>
<evidence type="ECO:0000256" key="1">
    <source>
        <dbReference type="SAM" id="MobiDB-lite"/>
    </source>
</evidence>
<feature type="compositionally biased region" description="Low complexity" evidence="1">
    <location>
        <begin position="81"/>
        <end position="90"/>
    </location>
</feature>
<sequence>MPIQIHLLISRRQPRTHRRPPPPPRLPGWLVDKNHSPNPAGGNRQPPDTQPAIRNNPRHTVALSPHHQIHTSVPTTHHRQPTTTQTQQLTAPSGHRQHRPKTPQRVNAPRCLQRRCRRLPRTRPLRQCDVGFTPVAMVPAQTTGGTAHKRRERIGTIYRSARHMCQYP</sequence>
<evidence type="ECO:0000313" key="3">
    <source>
        <dbReference type="Proteomes" id="UP000039021"/>
    </source>
</evidence>
<gene>
    <name evidence="2" type="ORF">ERS007739_02246</name>
</gene>
<accession>A0A916PBS2</accession>
<dbReference type="EMBL" id="CSBK01001001">
    <property type="protein sequence ID" value="COY19952.1"/>
    <property type="molecule type" value="Genomic_DNA"/>
</dbReference>
<dbReference type="AlphaFoldDB" id="A0A916PBS2"/>